<reference evidence="7 8" key="1">
    <citation type="submission" date="2019-03" db="EMBL/GenBank/DDBJ databases">
        <title>Draft genome sequences of novel Actinobacteria.</title>
        <authorList>
            <person name="Sahin N."/>
            <person name="Ay H."/>
            <person name="Saygin H."/>
        </authorList>
    </citation>
    <scope>NUCLEOTIDE SEQUENCE [LARGE SCALE GENOMIC DNA]</scope>
    <source>
        <strain evidence="7 8">JCM 30547</strain>
    </source>
</reference>
<dbReference type="Proteomes" id="UP000295075">
    <property type="component" value="Unassembled WGS sequence"/>
</dbReference>
<dbReference type="InterPro" id="IPR002477">
    <property type="entry name" value="Peptidoglycan-bd-like"/>
</dbReference>
<dbReference type="InterPro" id="IPR051202">
    <property type="entry name" value="Peptidase_C40"/>
</dbReference>
<organism evidence="7 8">
    <name type="scientific">Kribbella albertanoniae</name>
    <dbReference type="NCBI Taxonomy" id="1266829"/>
    <lineage>
        <taxon>Bacteria</taxon>
        <taxon>Bacillati</taxon>
        <taxon>Actinomycetota</taxon>
        <taxon>Actinomycetes</taxon>
        <taxon>Propionibacteriales</taxon>
        <taxon>Kribbellaceae</taxon>
        <taxon>Kribbella</taxon>
    </lineage>
</organism>
<keyword evidence="8" id="KW-1185">Reference proteome</keyword>
<feature type="domain" description="NlpC/P60" evidence="6">
    <location>
        <begin position="161"/>
        <end position="277"/>
    </location>
</feature>
<dbReference type="PANTHER" id="PTHR47053">
    <property type="entry name" value="MUREIN DD-ENDOPEPTIDASE MEPH-RELATED"/>
    <property type="match status" value="1"/>
</dbReference>
<keyword evidence="3" id="KW-0378">Hydrolase</keyword>
<comment type="similarity">
    <text evidence="1">Belongs to the peptidase C40 family.</text>
</comment>
<dbReference type="AlphaFoldDB" id="A0A4R4NXN4"/>
<dbReference type="Pfam" id="PF01471">
    <property type="entry name" value="PG_binding_1"/>
    <property type="match status" value="1"/>
</dbReference>
<evidence type="ECO:0000259" key="6">
    <source>
        <dbReference type="PROSITE" id="PS51935"/>
    </source>
</evidence>
<feature type="compositionally biased region" description="Polar residues" evidence="5">
    <location>
        <begin position="1"/>
        <end position="24"/>
    </location>
</feature>
<evidence type="ECO:0000256" key="5">
    <source>
        <dbReference type="SAM" id="MobiDB-lite"/>
    </source>
</evidence>
<dbReference type="PANTHER" id="PTHR47053:SF1">
    <property type="entry name" value="MUREIN DD-ENDOPEPTIDASE MEPH-RELATED"/>
    <property type="match status" value="1"/>
</dbReference>
<protein>
    <submittedName>
        <fullName evidence="7">Peptidoglycan endopeptidase</fullName>
    </submittedName>
</protein>
<evidence type="ECO:0000256" key="4">
    <source>
        <dbReference type="ARBA" id="ARBA00022807"/>
    </source>
</evidence>
<evidence type="ECO:0000256" key="1">
    <source>
        <dbReference type="ARBA" id="ARBA00007074"/>
    </source>
</evidence>
<dbReference type="InterPro" id="IPR038765">
    <property type="entry name" value="Papain-like_cys_pep_sf"/>
</dbReference>
<dbReference type="Gene3D" id="3.90.1720.10">
    <property type="entry name" value="endopeptidase domain like (from Nostoc punctiforme)"/>
    <property type="match status" value="1"/>
</dbReference>
<evidence type="ECO:0000256" key="3">
    <source>
        <dbReference type="ARBA" id="ARBA00022801"/>
    </source>
</evidence>
<evidence type="ECO:0000313" key="7">
    <source>
        <dbReference type="EMBL" id="TDC14618.1"/>
    </source>
</evidence>
<keyword evidence="4" id="KW-0788">Thiol protease</keyword>
<dbReference type="Pfam" id="PF00877">
    <property type="entry name" value="NLPC_P60"/>
    <property type="match status" value="1"/>
</dbReference>
<keyword evidence="2" id="KW-0645">Protease</keyword>
<dbReference type="Gene3D" id="1.10.101.10">
    <property type="entry name" value="PGBD-like superfamily/PGBD"/>
    <property type="match status" value="1"/>
</dbReference>
<evidence type="ECO:0000313" key="8">
    <source>
        <dbReference type="Proteomes" id="UP000295075"/>
    </source>
</evidence>
<dbReference type="GO" id="GO:0006508">
    <property type="term" value="P:proteolysis"/>
    <property type="evidence" value="ECO:0007669"/>
    <property type="project" value="UniProtKB-KW"/>
</dbReference>
<name>A0A4R4NXN4_9ACTN</name>
<dbReference type="EMBL" id="SMKA01000381">
    <property type="protein sequence ID" value="TDC14618.1"/>
    <property type="molecule type" value="Genomic_DNA"/>
</dbReference>
<dbReference type="RefSeq" id="WP_132415458.1">
    <property type="nucleotide sequence ID" value="NZ_SMKA01000381.1"/>
</dbReference>
<sequence>MPVTARRTSLSRAVSHTESAANRTTAKHRKPSRSAAPRAAAAVLSVGLAVSGGALVSIAAAPTTASAKALTPAQVRGHQPIKSRPLLRKGDSGPTVKFVQRALRLGPDGYYGNTTVVALRKFQLSWGIKVSGTTDHATWGRLTWAAKHKVLYGNKGGVKAQLFRDKVLREAAKLKGTPYRYGGTSKRGFDCSGYTGYVYKAAGKKMPRTSRQQYAATKHISRSAAKPGDLVFFKNGGGSVYHVGVYAGGNLLWHASKPGTRIGKGKIWTKSVAFGRV</sequence>
<comment type="caution">
    <text evidence="7">The sequence shown here is derived from an EMBL/GenBank/DDBJ whole genome shotgun (WGS) entry which is preliminary data.</text>
</comment>
<accession>A0A4R4NXN4</accession>
<dbReference type="InterPro" id="IPR036365">
    <property type="entry name" value="PGBD-like_sf"/>
</dbReference>
<dbReference type="OrthoDB" id="5177647at2"/>
<dbReference type="SUPFAM" id="SSF47090">
    <property type="entry name" value="PGBD-like"/>
    <property type="match status" value="1"/>
</dbReference>
<dbReference type="InterPro" id="IPR000064">
    <property type="entry name" value="NLP_P60_dom"/>
</dbReference>
<dbReference type="InterPro" id="IPR036366">
    <property type="entry name" value="PGBDSf"/>
</dbReference>
<feature type="region of interest" description="Disordered" evidence="5">
    <location>
        <begin position="1"/>
        <end position="36"/>
    </location>
</feature>
<dbReference type="GO" id="GO:0008234">
    <property type="term" value="F:cysteine-type peptidase activity"/>
    <property type="evidence" value="ECO:0007669"/>
    <property type="project" value="UniProtKB-KW"/>
</dbReference>
<dbReference type="PROSITE" id="PS51935">
    <property type="entry name" value="NLPC_P60"/>
    <property type="match status" value="1"/>
</dbReference>
<proteinExistence type="inferred from homology"/>
<gene>
    <name evidence="7" type="ORF">E1261_42040</name>
</gene>
<evidence type="ECO:0000256" key="2">
    <source>
        <dbReference type="ARBA" id="ARBA00022670"/>
    </source>
</evidence>
<dbReference type="SUPFAM" id="SSF54001">
    <property type="entry name" value="Cysteine proteinases"/>
    <property type="match status" value="1"/>
</dbReference>